<feature type="region of interest" description="Disordered" evidence="1">
    <location>
        <begin position="441"/>
        <end position="460"/>
    </location>
</feature>
<comment type="caution">
    <text evidence="2">The sequence shown here is derived from an EMBL/GenBank/DDBJ whole genome shotgun (WGS) entry which is preliminary data.</text>
</comment>
<evidence type="ECO:0000313" key="3">
    <source>
        <dbReference type="Proteomes" id="UP001239213"/>
    </source>
</evidence>
<reference evidence="2" key="1">
    <citation type="submission" date="2016-11" db="EMBL/GenBank/DDBJ databases">
        <title>The genome sequence of Colletotrichum cuscutae.</title>
        <authorList>
            <person name="Baroncelli R."/>
        </authorList>
    </citation>
    <scope>NUCLEOTIDE SEQUENCE</scope>
    <source>
        <strain evidence="2">IMI 304802</strain>
    </source>
</reference>
<dbReference type="AlphaFoldDB" id="A0AAI9UYD9"/>
<sequence>MGERRNITDSFPMNDRMRHVDAAIATIASPASIFSPSHSNTPQPGRDETLLIDRQHYQTMEKSKVSLSRIRTMVGSARGRESAAERNQRVHFGTTGPASLRAYLLIQNLAETKLWQQNRDVTEQADPNAHPAYATNVDQQRHLGDCGSMQYRALDFSNRMLCEEGASYIRTLWSGVFLFSSTLGSFAAADESLGENGLDATVGLFTKFHLERPGGVCCRLENSVRLSYQGAASVTVARDRVGDKGPVLAHGIFLSVVESAGLFLCQKLELTEARDRRPRNVSSWLLASFTLSPLPVRGRKKKGPTLDNATIHRKPGTHSHTMKDEDGEEGREDLALGTGGRAKTTGHQDPGTLVQGLFVGEIKMANQKHFAVREKREKVQVHGTIGKKGRPGLMTRDDGWREREGRERGPDAGRQLFFPFPCAQAPASFFSYDRSLDDGARPSVETGLNPTRYPRSRRARVPTAARAQRHCSGTENAVWPIQLTPCRGDRNRFPERVAVLPTAHTSAREPKLSAKATCTERGAENPLPKDFNHEVILNLAAVVPPPHRSPRPPALRSKRLRPLAPHPPPPRPAARR</sequence>
<feature type="region of interest" description="Disordered" evidence="1">
    <location>
        <begin position="373"/>
        <end position="413"/>
    </location>
</feature>
<accession>A0AAI9UYD9</accession>
<evidence type="ECO:0000256" key="1">
    <source>
        <dbReference type="SAM" id="MobiDB-lite"/>
    </source>
</evidence>
<evidence type="ECO:0000313" key="2">
    <source>
        <dbReference type="EMBL" id="KAK1465251.1"/>
    </source>
</evidence>
<dbReference type="Proteomes" id="UP001239213">
    <property type="component" value="Unassembled WGS sequence"/>
</dbReference>
<feature type="compositionally biased region" description="Pro residues" evidence="1">
    <location>
        <begin position="564"/>
        <end position="576"/>
    </location>
</feature>
<keyword evidence="3" id="KW-1185">Reference proteome</keyword>
<proteinExistence type="predicted"/>
<organism evidence="2 3">
    <name type="scientific">Colletotrichum cuscutae</name>
    <dbReference type="NCBI Taxonomy" id="1209917"/>
    <lineage>
        <taxon>Eukaryota</taxon>
        <taxon>Fungi</taxon>
        <taxon>Dikarya</taxon>
        <taxon>Ascomycota</taxon>
        <taxon>Pezizomycotina</taxon>
        <taxon>Sordariomycetes</taxon>
        <taxon>Hypocreomycetidae</taxon>
        <taxon>Glomerellales</taxon>
        <taxon>Glomerellaceae</taxon>
        <taxon>Colletotrichum</taxon>
        <taxon>Colletotrichum acutatum species complex</taxon>
    </lineage>
</organism>
<feature type="region of interest" description="Disordered" evidence="1">
    <location>
        <begin position="543"/>
        <end position="576"/>
    </location>
</feature>
<gene>
    <name evidence="2" type="ORF">CCUS01_07656</name>
</gene>
<protein>
    <submittedName>
        <fullName evidence="2">Uncharacterized protein</fullName>
    </submittedName>
</protein>
<feature type="region of interest" description="Disordered" evidence="1">
    <location>
        <begin position="297"/>
        <end position="333"/>
    </location>
</feature>
<feature type="compositionally biased region" description="Pro residues" evidence="1">
    <location>
        <begin position="543"/>
        <end position="553"/>
    </location>
</feature>
<feature type="compositionally biased region" description="Basic and acidic residues" evidence="1">
    <location>
        <begin position="395"/>
        <end position="411"/>
    </location>
</feature>
<name>A0AAI9UYD9_9PEZI</name>
<dbReference type="EMBL" id="MPDP01000263">
    <property type="protein sequence ID" value="KAK1465251.1"/>
    <property type="molecule type" value="Genomic_DNA"/>
</dbReference>